<evidence type="ECO:0000256" key="1">
    <source>
        <dbReference type="SAM" id="Phobius"/>
    </source>
</evidence>
<keyword evidence="1" id="KW-0812">Transmembrane</keyword>
<feature type="transmembrane region" description="Helical" evidence="1">
    <location>
        <begin position="224"/>
        <end position="246"/>
    </location>
</feature>
<organism evidence="2 3">
    <name type="scientific">Digitaria exilis</name>
    <dbReference type="NCBI Taxonomy" id="1010633"/>
    <lineage>
        <taxon>Eukaryota</taxon>
        <taxon>Viridiplantae</taxon>
        <taxon>Streptophyta</taxon>
        <taxon>Embryophyta</taxon>
        <taxon>Tracheophyta</taxon>
        <taxon>Spermatophyta</taxon>
        <taxon>Magnoliopsida</taxon>
        <taxon>Liliopsida</taxon>
        <taxon>Poales</taxon>
        <taxon>Poaceae</taxon>
        <taxon>PACMAD clade</taxon>
        <taxon>Panicoideae</taxon>
        <taxon>Panicodae</taxon>
        <taxon>Paniceae</taxon>
        <taxon>Anthephorinae</taxon>
        <taxon>Digitaria</taxon>
    </lineage>
</organism>
<feature type="transmembrane region" description="Helical" evidence="1">
    <location>
        <begin position="179"/>
        <end position="201"/>
    </location>
</feature>
<feature type="transmembrane region" description="Helical" evidence="1">
    <location>
        <begin position="34"/>
        <end position="54"/>
    </location>
</feature>
<evidence type="ECO:0000313" key="3">
    <source>
        <dbReference type="Proteomes" id="UP000636709"/>
    </source>
</evidence>
<dbReference type="Proteomes" id="UP000636709">
    <property type="component" value="Unassembled WGS sequence"/>
</dbReference>
<sequence length="273" mass="28529">MADLPAAIRPQLAPAGFVQQQQQRAIAPRRARLLMINSGTLLMSAAWSAIIITMHNSSGTDGGAPACVLLVAFILFVAGVSLVLLALVADQLLVAAMVGVAIATALRRYLLAPLCLSPPFPLAPLPQSISHFCSCTQQRETRIMANHQQAAIHPRQLALQGEDDLDVQPPRAIAARRRLLVDSGTFLMAAAGSTILLLHAATHGRHGGPPAIVDGAAAAAQPAAVYPLVAFFVLLVGVWLALLVPVAGQFPRTARVGVAIATALHRHLLGALA</sequence>
<comment type="caution">
    <text evidence="2">The sequence shown here is derived from an EMBL/GenBank/DDBJ whole genome shotgun (WGS) entry which is preliminary data.</text>
</comment>
<dbReference type="AlphaFoldDB" id="A0A835ECE7"/>
<keyword evidence="3" id="KW-1185">Reference proteome</keyword>
<proteinExistence type="predicted"/>
<protein>
    <submittedName>
        <fullName evidence="2">Uncharacterized protein</fullName>
    </submittedName>
</protein>
<name>A0A835ECE7_9POAL</name>
<gene>
    <name evidence="2" type="ORF">HU200_043015</name>
</gene>
<feature type="transmembrane region" description="Helical" evidence="1">
    <location>
        <begin position="66"/>
        <end position="86"/>
    </location>
</feature>
<accession>A0A835ECE7</accession>
<evidence type="ECO:0000313" key="2">
    <source>
        <dbReference type="EMBL" id="KAF8687332.1"/>
    </source>
</evidence>
<dbReference type="EMBL" id="JACEFO010002056">
    <property type="protein sequence ID" value="KAF8687332.1"/>
    <property type="molecule type" value="Genomic_DNA"/>
</dbReference>
<keyword evidence="1" id="KW-0472">Membrane</keyword>
<keyword evidence="1" id="KW-1133">Transmembrane helix</keyword>
<reference evidence="2" key="1">
    <citation type="submission" date="2020-07" db="EMBL/GenBank/DDBJ databases">
        <title>Genome sequence and genetic diversity analysis of an under-domesticated orphan crop, white fonio (Digitaria exilis).</title>
        <authorList>
            <person name="Bennetzen J.L."/>
            <person name="Chen S."/>
            <person name="Ma X."/>
            <person name="Wang X."/>
            <person name="Yssel A.E.J."/>
            <person name="Chaluvadi S.R."/>
            <person name="Johnson M."/>
            <person name="Gangashetty P."/>
            <person name="Hamidou F."/>
            <person name="Sanogo M.D."/>
            <person name="Zwaenepoel A."/>
            <person name="Wallace J."/>
            <person name="Van De Peer Y."/>
            <person name="Van Deynze A."/>
        </authorList>
    </citation>
    <scope>NUCLEOTIDE SEQUENCE</scope>
    <source>
        <tissue evidence="2">Leaves</tissue>
    </source>
</reference>